<dbReference type="InterPro" id="IPR058639">
    <property type="entry name" value="BSH_YknX-like"/>
</dbReference>
<dbReference type="Pfam" id="PF25984">
    <property type="entry name" value="BSH_YknX"/>
    <property type="match status" value="1"/>
</dbReference>
<keyword evidence="1" id="KW-0472">Membrane</keyword>
<proteinExistence type="predicted"/>
<dbReference type="RefSeq" id="WP_071611013.1">
    <property type="nucleotide sequence ID" value="NZ_CP015756.1"/>
</dbReference>
<feature type="domain" description="YknX-like beta-barrel" evidence="3">
    <location>
        <begin position="201"/>
        <end position="284"/>
    </location>
</feature>
<accession>A0A1J0GBI5</accession>
<dbReference type="AlphaFoldDB" id="A0A1J0GBI5"/>
<dbReference type="STRING" id="1552.A7L45_00835"/>
<keyword evidence="1" id="KW-0812">Transmembrane</keyword>
<keyword evidence="1" id="KW-1133">Transmembrane helix</keyword>
<dbReference type="SUPFAM" id="SSF111369">
    <property type="entry name" value="HlyD-like secretion proteins"/>
    <property type="match status" value="1"/>
</dbReference>
<dbReference type="Gene3D" id="2.40.420.20">
    <property type="match status" value="1"/>
</dbReference>
<dbReference type="InterPro" id="IPR058636">
    <property type="entry name" value="Beta-barrel_YknX"/>
</dbReference>
<dbReference type="Pfam" id="PF25990">
    <property type="entry name" value="Beta-barrel_YknX"/>
    <property type="match status" value="1"/>
</dbReference>
<evidence type="ECO:0000259" key="2">
    <source>
        <dbReference type="Pfam" id="PF25984"/>
    </source>
</evidence>
<gene>
    <name evidence="4" type="ORF">A7L45_00835</name>
</gene>
<evidence type="ECO:0000259" key="3">
    <source>
        <dbReference type="Pfam" id="PF25990"/>
    </source>
</evidence>
<evidence type="ECO:0000256" key="1">
    <source>
        <dbReference type="SAM" id="Phobius"/>
    </source>
</evidence>
<evidence type="ECO:0000313" key="5">
    <source>
        <dbReference type="Proteomes" id="UP000182569"/>
    </source>
</evidence>
<reference evidence="5" key="1">
    <citation type="journal article" date="2016" name="Front. Microbiol.">
        <title>Complete Genome Sequence of Clostridium estertheticum DSM 8809, a Microbe Identified in Spoiled Vacuum Packed Beef.</title>
        <authorList>
            <person name="Yu Z."/>
            <person name="Gunn L."/>
            <person name="Brennan E."/>
            <person name="Reid R."/>
            <person name="Wall P.G."/>
            <person name="Gaora O.P."/>
            <person name="Hurley D."/>
            <person name="Bolton D."/>
            <person name="Fanning S."/>
        </authorList>
    </citation>
    <scope>NUCLEOTIDE SEQUENCE [LARGE SCALE GENOMIC DNA]</scope>
    <source>
        <strain evidence="5">DSM 8809</strain>
    </source>
</reference>
<dbReference type="GO" id="GO:1990281">
    <property type="term" value="C:efflux pump complex"/>
    <property type="evidence" value="ECO:0007669"/>
    <property type="project" value="TreeGrafter"/>
</dbReference>
<organism evidence="4 5">
    <name type="scientific">Clostridium estertheticum subsp. estertheticum</name>
    <dbReference type="NCBI Taxonomy" id="1552"/>
    <lineage>
        <taxon>Bacteria</taxon>
        <taxon>Bacillati</taxon>
        <taxon>Bacillota</taxon>
        <taxon>Clostridia</taxon>
        <taxon>Eubacteriales</taxon>
        <taxon>Clostridiaceae</taxon>
        <taxon>Clostridium</taxon>
    </lineage>
</organism>
<name>A0A1J0GBI5_9CLOT</name>
<dbReference type="OrthoDB" id="2155027at2"/>
<dbReference type="EMBL" id="CP015756">
    <property type="protein sequence ID" value="APC38717.1"/>
    <property type="molecule type" value="Genomic_DNA"/>
</dbReference>
<keyword evidence="5" id="KW-1185">Reference proteome</keyword>
<dbReference type="PANTHER" id="PTHR30469">
    <property type="entry name" value="MULTIDRUG RESISTANCE PROTEIN MDTA"/>
    <property type="match status" value="1"/>
</dbReference>
<sequence length="358" mass="39066">MKKKHIIFISIIGVIIVAGIIGYAAKNNKGSAGNKGKAVEVYTIPAKDKIFVNGIVVPEKTENIFRDETKGTIDKVSVTNGQVVKKGDSLFTYKNDSVTDQIDKENQSITNNDNQKKKLVDKKAKQKGETPVAATEAKLDGYQEQIDTVQTLIDTSKDVVEKLRDKEYTSIKAPIDGKVILSDSKDMTKPYIVIESTTVYVKGNINEKDQTKIKENQKVDILIFAINKTITGKIKSVGNSPATPDVMAGAQGSTGGASAVSYYDANIALDSQENVVNGFHVQATVKLEGEGEMRIPKSAILEEDGKQYVFKVVDKKLKKQIITYKKATTPEVVVLTGLNENDSIAKSTKDMKEGISVE</sequence>
<dbReference type="Proteomes" id="UP000182569">
    <property type="component" value="Chromosome"/>
</dbReference>
<feature type="transmembrane region" description="Helical" evidence="1">
    <location>
        <begin position="6"/>
        <end position="25"/>
    </location>
</feature>
<dbReference type="Gene3D" id="2.40.50.100">
    <property type="match status" value="1"/>
</dbReference>
<protein>
    <submittedName>
        <fullName evidence="4">Uncharacterized protein</fullName>
    </submittedName>
</protein>
<dbReference type="KEGG" id="ceu:A7L45_00835"/>
<evidence type="ECO:0000313" key="4">
    <source>
        <dbReference type="EMBL" id="APC38717.1"/>
    </source>
</evidence>
<dbReference type="Gene3D" id="2.40.30.170">
    <property type="match status" value="1"/>
</dbReference>
<feature type="domain" description="YknX-like barrel-sandwich hybrid" evidence="2">
    <location>
        <begin position="62"/>
        <end position="186"/>
    </location>
</feature>
<dbReference type="GO" id="GO:0015562">
    <property type="term" value="F:efflux transmembrane transporter activity"/>
    <property type="evidence" value="ECO:0007669"/>
    <property type="project" value="TreeGrafter"/>
</dbReference>